<dbReference type="EMBL" id="KZ559172">
    <property type="protein sequence ID" value="PLB34813.1"/>
    <property type="molecule type" value="Genomic_DNA"/>
</dbReference>
<evidence type="ECO:0000313" key="1">
    <source>
        <dbReference type="EMBL" id="PLB34813.1"/>
    </source>
</evidence>
<reference evidence="1 2" key="1">
    <citation type="submission" date="2017-12" db="EMBL/GenBank/DDBJ databases">
        <authorList>
            <consortium name="DOE Joint Genome Institute"/>
            <person name="Haridas S."/>
            <person name="Kjaerbolling I."/>
            <person name="Vesth T.C."/>
            <person name="Frisvad J.C."/>
            <person name="Nybo J.L."/>
            <person name="Theobald S."/>
            <person name="Kuo A."/>
            <person name="Bowyer P."/>
            <person name="Matsuda Y."/>
            <person name="Mondo S."/>
            <person name="Lyhne E.K."/>
            <person name="Kogle M.E."/>
            <person name="Clum A."/>
            <person name="Lipzen A."/>
            <person name="Salamov A."/>
            <person name="Ngan C.Y."/>
            <person name="Daum C."/>
            <person name="Chiniquy J."/>
            <person name="Barry K."/>
            <person name="LaButti K."/>
            <person name="Simmons B.A."/>
            <person name="Magnuson J.K."/>
            <person name="Mortensen U.H."/>
            <person name="Larsen T.O."/>
            <person name="Grigoriev I.V."/>
            <person name="Baker S.E."/>
            <person name="Andersen M.R."/>
            <person name="Nordberg H.P."/>
            <person name="Cantor M.N."/>
            <person name="Hua S.X."/>
        </authorList>
    </citation>
    <scope>NUCLEOTIDE SEQUENCE [LARGE SCALE GENOMIC DNA]</scope>
    <source>
        <strain evidence="1 2">CBS 102.13</strain>
    </source>
</reference>
<gene>
    <name evidence="1" type="ORF">BDW47DRAFT_111482</name>
</gene>
<name>A0A2I2F2F7_ASPCN</name>
<dbReference type="Proteomes" id="UP000234585">
    <property type="component" value="Unassembled WGS sequence"/>
</dbReference>
<evidence type="ECO:0000313" key="2">
    <source>
        <dbReference type="Proteomes" id="UP000234585"/>
    </source>
</evidence>
<dbReference type="RefSeq" id="XP_024668825.1">
    <property type="nucleotide sequence ID" value="XM_024813967.1"/>
</dbReference>
<proteinExistence type="predicted"/>
<protein>
    <submittedName>
        <fullName evidence="1">Uncharacterized protein</fullName>
    </submittedName>
</protein>
<keyword evidence="2" id="KW-1185">Reference proteome</keyword>
<organism evidence="1 2">
    <name type="scientific">Aspergillus candidus</name>
    <dbReference type="NCBI Taxonomy" id="41067"/>
    <lineage>
        <taxon>Eukaryota</taxon>
        <taxon>Fungi</taxon>
        <taxon>Dikarya</taxon>
        <taxon>Ascomycota</taxon>
        <taxon>Pezizomycotina</taxon>
        <taxon>Eurotiomycetes</taxon>
        <taxon>Eurotiomycetidae</taxon>
        <taxon>Eurotiales</taxon>
        <taxon>Aspergillaceae</taxon>
        <taxon>Aspergillus</taxon>
        <taxon>Aspergillus subgen. Circumdati</taxon>
    </lineage>
</organism>
<dbReference type="GeneID" id="36521127"/>
<dbReference type="AlphaFoldDB" id="A0A2I2F2F7"/>
<sequence length="88" mass="9455">MECSQVVGRSMTPVMMTIASAWNPLQISHPPSPLPRNSLAGWLPPSLSSYYQFHSGPILRSETQTISGQTAEVSIDGFNIGLIQADPG</sequence>
<accession>A0A2I2F2F7</accession>